<dbReference type="PROSITE" id="PS51371">
    <property type="entry name" value="CBS"/>
    <property type="match status" value="1"/>
</dbReference>
<dbReference type="InterPro" id="IPR046342">
    <property type="entry name" value="CBS_dom_sf"/>
</dbReference>
<dbReference type="NCBIfam" id="TIGR00254">
    <property type="entry name" value="GGDEF"/>
    <property type="match status" value="1"/>
</dbReference>
<dbReference type="InterPro" id="IPR029787">
    <property type="entry name" value="Nucleotide_cyclase"/>
</dbReference>
<comment type="caution">
    <text evidence="6">The sequence shown here is derived from an EMBL/GenBank/DDBJ whole genome shotgun (WGS) entry which is preliminary data.</text>
</comment>
<dbReference type="InterPro" id="IPR000644">
    <property type="entry name" value="CBS_dom"/>
</dbReference>
<evidence type="ECO:0000259" key="4">
    <source>
        <dbReference type="PROSITE" id="PS50887"/>
    </source>
</evidence>
<evidence type="ECO:0000256" key="2">
    <source>
        <dbReference type="SAM" id="MobiDB-lite"/>
    </source>
</evidence>
<dbReference type="InterPro" id="IPR035919">
    <property type="entry name" value="EAL_sf"/>
</dbReference>
<dbReference type="Pfam" id="PF00563">
    <property type="entry name" value="EAL"/>
    <property type="match status" value="1"/>
</dbReference>
<dbReference type="SUPFAM" id="SSF55073">
    <property type="entry name" value="Nucleotide cyclase"/>
    <property type="match status" value="1"/>
</dbReference>
<dbReference type="CDD" id="cd04598">
    <property type="entry name" value="CBS_pair_GGDEF_EAL"/>
    <property type="match status" value="1"/>
</dbReference>
<dbReference type="PROSITE" id="PS50883">
    <property type="entry name" value="EAL"/>
    <property type="match status" value="1"/>
</dbReference>
<dbReference type="SUPFAM" id="SSF141868">
    <property type="entry name" value="EAL domain-like"/>
    <property type="match status" value="1"/>
</dbReference>
<keyword evidence="7" id="KW-1185">Reference proteome</keyword>
<dbReference type="InterPro" id="IPR050706">
    <property type="entry name" value="Cyclic-di-GMP_PDE-like"/>
</dbReference>
<dbReference type="Pfam" id="PF00990">
    <property type="entry name" value="GGDEF"/>
    <property type="match status" value="1"/>
</dbReference>
<protein>
    <submittedName>
        <fullName evidence="6">Phosphodiesterase</fullName>
    </submittedName>
</protein>
<dbReference type="SUPFAM" id="SSF54631">
    <property type="entry name" value="CBS-domain pair"/>
    <property type="match status" value="1"/>
</dbReference>
<dbReference type="SMART" id="SM00052">
    <property type="entry name" value="EAL"/>
    <property type="match status" value="1"/>
</dbReference>
<dbReference type="SMART" id="SM00267">
    <property type="entry name" value="GGDEF"/>
    <property type="match status" value="1"/>
</dbReference>
<keyword evidence="1" id="KW-0129">CBS domain</keyword>
<evidence type="ECO:0000256" key="1">
    <source>
        <dbReference type="PROSITE-ProRule" id="PRU00703"/>
    </source>
</evidence>
<dbReference type="InterPro" id="IPR001633">
    <property type="entry name" value="EAL_dom"/>
</dbReference>
<sequence>MNTATLLPTAQHAHSAQSAMGAHGTPNVPSQLTGSGGRIAERTTERTAPLRVQALIQQGLLSTMFQPIAQLDSGLIYGYEALVRGPKGSALEYPDALFAAGRREGLSVELEICCARQALQDWRHQALPGKLLINMSAAALASAVAQSGHDNHGDCNTLLNERLGLPLDRIVIELTEHERVTDIEILRQTIVGLRRQGVGIALDDFGDGRSSLRLWSEIQPDLVKIDKYFTHDLPAHAEKLQTFRALLQLAETFGAQLVAEGIENAEELRVLRDLGVSFGQGWFLGRPNPQGQLEVLPAARDVLASSDIAVLPELRRASSNGVTAERLIMEAVTVSQDTTHEQLFRLFDDNEQLHAVAVLDEHQHPVALVDRAQFLNRWAKPFFLDLYGRRPCTLFANPTPLVVDADTGIEALTTVLTSADQRYLREGFIITREGRYLGLGTGEQLVRSVTEARIEAARHANPLTFLPGNIPISQHIGRLLSSGREFVAAYADLNHFKPFNDEYGYWRGDEMIRLVARVSSMHCDTQRDFLGHVGGDDFVMLFQSDDWEQRCEQIIERFNALARNLFDAAALQAGGIMAEDRHGDLRFHPCTTLSIGVVRIKPGSLQRVEEVATAAASAKRHAKHEQLSLYVMETT</sequence>
<proteinExistence type="predicted"/>
<dbReference type="PANTHER" id="PTHR33121:SF76">
    <property type="entry name" value="SIGNALING PROTEIN"/>
    <property type="match status" value="1"/>
</dbReference>
<evidence type="ECO:0000313" key="6">
    <source>
        <dbReference type="EMBL" id="MDC8784511.1"/>
    </source>
</evidence>
<feature type="domain" description="GGDEF" evidence="4">
    <location>
        <begin position="484"/>
        <end position="635"/>
    </location>
</feature>
<evidence type="ECO:0000259" key="3">
    <source>
        <dbReference type="PROSITE" id="PS50883"/>
    </source>
</evidence>
<dbReference type="PROSITE" id="PS50887">
    <property type="entry name" value="GGDEF"/>
    <property type="match status" value="1"/>
</dbReference>
<feature type="domain" description="CBS" evidence="5">
    <location>
        <begin position="327"/>
        <end position="386"/>
    </location>
</feature>
<evidence type="ECO:0000313" key="7">
    <source>
        <dbReference type="Proteomes" id="UP001219862"/>
    </source>
</evidence>
<gene>
    <name evidence="6" type="ORF">PRZ01_04830</name>
</gene>
<dbReference type="CDD" id="cd01949">
    <property type="entry name" value="GGDEF"/>
    <property type="match status" value="1"/>
</dbReference>
<name>A0ABT5KNM3_9BURK</name>
<organism evidence="6 7">
    <name type="scientific">Roseateles koreensis</name>
    <dbReference type="NCBI Taxonomy" id="2987526"/>
    <lineage>
        <taxon>Bacteria</taxon>
        <taxon>Pseudomonadati</taxon>
        <taxon>Pseudomonadota</taxon>
        <taxon>Betaproteobacteria</taxon>
        <taxon>Burkholderiales</taxon>
        <taxon>Sphaerotilaceae</taxon>
        <taxon>Roseateles</taxon>
    </lineage>
</organism>
<reference evidence="6 7" key="1">
    <citation type="submission" date="2022-10" db="EMBL/GenBank/DDBJ databases">
        <title>paucibacter sp. hw8 Genome sequencing.</title>
        <authorList>
            <person name="Park S."/>
        </authorList>
    </citation>
    <scope>NUCLEOTIDE SEQUENCE [LARGE SCALE GENOMIC DNA]</scope>
    <source>
        <strain evidence="7">hw8</strain>
    </source>
</reference>
<dbReference type="CDD" id="cd01948">
    <property type="entry name" value="EAL"/>
    <property type="match status" value="1"/>
</dbReference>
<dbReference type="InterPro" id="IPR000160">
    <property type="entry name" value="GGDEF_dom"/>
</dbReference>
<feature type="domain" description="EAL" evidence="3">
    <location>
        <begin position="45"/>
        <end position="301"/>
    </location>
</feature>
<evidence type="ECO:0000259" key="5">
    <source>
        <dbReference type="PROSITE" id="PS51371"/>
    </source>
</evidence>
<accession>A0ABT5KNM3</accession>
<dbReference type="EMBL" id="JAQQXS010000003">
    <property type="protein sequence ID" value="MDC8784511.1"/>
    <property type="molecule type" value="Genomic_DNA"/>
</dbReference>
<feature type="region of interest" description="Disordered" evidence="2">
    <location>
        <begin position="1"/>
        <end position="44"/>
    </location>
</feature>
<dbReference type="Gene3D" id="3.20.20.450">
    <property type="entry name" value="EAL domain"/>
    <property type="match status" value="1"/>
</dbReference>
<feature type="compositionally biased region" description="Polar residues" evidence="2">
    <location>
        <begin position="1"/>
        <end position="18"/>
    </location>
</feature>
<dbReference type="RefSeq" id="WP_273595623.1">
    <property type="nucleotide sequence ID" value="NZ_JAQQXS010000003.1"/>
</dbReference>
<dbReference type="PANTHER" id="PTHR33121">
    <property type="entry name" value="CYCLIC DI-GMP PHOSPHODIESTERASE PDEF"/>
    <property type="match status" value="1"/>
</dbReference>
<dbReference type="Proteomes" id="UP001219862">
    <property type="component" value="Unassembled WGS sequence"/>
</dbReference>
<dbReference type="InterPro" id="IPR043128">
    <property type="entry name" value="Rev_trsase/Diguanyl_cyclase"/>
</dbReference>
<dbReference type="Gene3D" id="3.30.70.270">
    <property type="match status" value="1"/>
</dbReference>